<evidence type="ECO:0000256" key="5">
    <source>
        <dbReference type="ARBA" id="ARBA00023015"/>
    </source>
</evidence>
<dbReference type="OrthoDB" id="1095242at2759"/>
<comment type="similarity">
    <text evidence="8">Belongs to the STE12 transcription factor family.</text>
</comment>
<dbReference type="InterPro" id="IPR036236">
    <property type="entry name" value="Znf_C2H2_sf"/>
</dbReference>
<feature type="region of interest" description="Disordered" evidence="10">
    <location>
        <begin position="1"/>
        <end position="23"/>
    </location>
</feature>
<dbReference type="STRING" id="101127.A0A1X2GXJ9"/>
<keyword evidence="2" id="KW-0479">Metal-binding</keyword>
<dbReference type="Proteomes" id="UP000242146">
    <property type="component" value="Unassembled WGS sequence"/>
</dbReference>
<keyword evidence="4" id="KW-0862">Zinc</keyword>
<evidence type="ECO:0000256" key="3">
    <source>
        <dbReference type="ARBA" id="ARBA00022771"/>
    </source>
</evidence>
<evidence type="ECO:0000256" key="6">
    <source>
        <dbReference type="ARBA" id="ARBA00023163"/>
    </source>
</evidence>
<comment type="subcellular location">
    <subcellularLocation>
        <location evidence="1">Nucleus</location>
    </subcellularLocation>
</comment>
<feature type="domain" description="C2H2-type" evidence="11">
    <location>
        <begin position="357"/>
        <end position="384"/>
    </location>
</feature>
<dbReference type="Pfam" id="PF00096">
    <property type="entry name" value="zf-C2H2"/>
    <property type="match status" value="2"/>
</dbReference>
<evidence type="ECO:0000256" key="9">
    <source>
        <dbReference type="PROSITE-ProRule" id="PRU00042"/>
    </source>
</evidence>
<feature type="domain" description="C2H2-type" evidence="11">
    <location>
        <begin position="327"/>
        <end position="356"/>
    </location>
</feature>
<evidence type="ECO:0000259" key="11">
    <source>
        <dbReference type="PROSITE" id="PS50157"/>
    </source>
</evidence>
<feature type="region of interest" description="Disordered" evidence="10">
    <location>
        <begin position="297"/>
        <end position="317"/>
    </location>
</feature>
<evidence type="ECO:0000256" key="8">
    <source>
        <dbReference type="ARBA" id="ARBA00024345"/>
    </source>
</evidence>
<accession>A0A1X2GXJ9</accession>
<feature type="compositionally biased region" description="Basic and acidic residues" evidence="10">
    <location>
        <begin position="1"/>
        <end position="13"/>
    </location>
</feature>
<feature type="region of interest" description="Disordered" evidence="10">
    <location>
        <begin position="371"/>
        <end position="400"/>
    </location>
</feature>
<evidence type="ECO:0000313" key="12">
    <source>
        <dbReference type="EMBL" id="ORX62810.1"/>
    </source>
</evidence>
<dbReference type="SMART" id="SM00355">
    <property type="entry name" value="ZnF_C2H2"/>
    <property type="match status" value="2"/>
</dbReference>
<dbReference type="PROSITE" id="PS00028">
    <property type="entry name" value="ZINC_FINGER_C2H2_1"/>
    <property type="match status" value="2"/>
</dbReference>
<evidence type="ECO:0000256" key="10">
    <source>
        <dbReference type="SAM" id="MobiDB-lite"/>
    </source>
</evidence>
<keyword evidence="13" id="KW-1185">Reference proteome</keyword>
<dbReference type="PANTHER" id="PTHR47427:SF1">
    <property type="entry name" value="PROTEIN STE12"/>
    <property type="match status" value="1"/>
</dbReference>
<feature type="compositionally biased region" description="Pro residues" evidence="10">
    <location>
        <begin position="306"/>
        <end position="316"/>
    </location>
</feature>
<dbReference type="GO" id="GO:0008270">
    <property type="term" value="F:zinc ion binding"/>
    <property type="evidence" value="ECO:0007669"/>
    <property type="project" value="UniProtKB-KW"/>
</dbReference>
<dbReference type="GO" id="GO:0005634">
    <property type="term" value="C:nucleus"/>
    <property type="evidence" value="ECO:0007669"/>
    <property type="project" value="UniProtKB-SubCell"/>
</dbReference>
<dbReference type="PANTHER" id="PTHR47427">
    <property type="entry name" value="PROTEIN STE12"/>
    <property type="match status" value="1"/>
</dbReference>
<gene>
    <name evidence="12" type="ORF">DM01DRAFT_1379433</name>
</gene>
<feature type="region of interest" description="Disordered" evidence="10">
    <location>
        <begin position="210"/>
        <end position="251"/>
    </location>
</feature>
<dbReference type="Gene3D" id="3.30.160.60">
    <property type="entry name" value="Classic Zinc Finger"/>
    <property type="match status" value="2"/>
</dbReference>
<feature type="compositionally biased region" description="Basic residues" evidence="10">
    <location>
        <begin position="374"/>
        <end position="383"/>
    </location>
</feature>
<dbReference type="SMART" id="SM00424">
    <property type="entry name" value="STE"/>
    <property type="match status" value="1"/>
</dbReference>
<dbReference type="PROSITE" id="PS50157">
    <property type="entry name" value="ZINC_FINGER_C2H2_2"/>
    <property type="match status" value="2"/>
</dbReference>
<dbReference type="GO" id="GO:0003700">
    <property type="term" value="F:DNA-binding transcription factor activity"/>
    <property type="evidence" value="ECO:0007669"/>
    <property type="project" value="InterPro"/>
</dbReference>
<comment type="caution">
    <text evidence="12">The sequence shown here is derived from an EMBL/GenBank/DDBJ whole genome shotgun (WGS) entry which is preliminary data.</text>
</comment>
<dbReference type="InterPro" id="IPR052127">
    <property type="entry name" value="STE12_transcription_factor"/>
</dbReference>
<keyword evidence="6" id="KW-0804">Transcription</keyword>
<protein>
    <submittedName>
        <fullName evidence="12">STE-domain-containing protein</fullName>
    </submittedName>
</protein>
<evidence type="ECO:0000256" key="1">
    <source>
        <dbReference type="ARBA" id="ARBA00004123"/>
    </source>
</evidence>
<evidence type="ECO:0000256" key="7">
    <source>
        <dbReference type="ARBA" id="ARBA00023242"/>
    </source>
</evidence>
<dbReference type="GO" id="GO:1990526">
    <property type="term" value="C:Ste12p-Dig1p-Dig2p complex"/>
    <property type="evidence" value="ECO:0007669"/>
    <property type="project" value="TreeGrafter"/>
</dbReference>
<dbReference type="FunFam" id="3.30.160.60:FF:002343">
    <property type="entry name" value="Zinc finger protein 33A"/>
    <property type="match status" value="1"/>
</dbReference>
<dbReference type="GO" id="GO:1990527">
    <property type="term" value="C:Tec1p-Ste12p-Dig1p complex"/>
    <property type="evidence" value="ECO:0007669"/>
    <property type="project" value="TreeGrafter"/>
</dbReference>
<organism evidence="12 13">
    <name type="scientific">Hesseltinella vesiculosa</name>
    <dbReference type="NCBI Taxonomy" id="101127"/>
    <lineage>
        <taxon>Eukaryota</taxon>
        <taxon>Fungi</taxon>
        <taxon>Fungi incertae sedis</taxon>
        <taxon>Mucoromycota</taxon>
        <taxon>Mucoromycotina</taxon>
        <taxon>Mucoromycetes</taxon>
        <taxon>Mucorales</taxon>
        <taxon>Cunninghamellaceae</taxon>
        <taxon>Hesseltinella</taxon>
    </lineage>
</organism>
<proteinExistence type="inferred from homology"/>
<dbReference type="InterPro" id="IPR013087">
    <property type="entry name" value="Znf_C2H2_type"/>
</dbReference>
<feature type="compositionally biased region" description="Low complexity" evidence="10">
    <location>
        <begin position="231"/>
        <end position="240"/>
    </location>
</feature>
<evidence type="ECO:0000313" key="13">
    <source>
        <dbReference type="Proteomes" id="UP000242146"/>
    </source>
</evidence>
<dbReference type="EMBL" id="MCGT01000001">
    <property type="protein sequence ID" value="ORX62810.1"/>
    <property type="molecule type" value="Genomic_DNA"/>
</dbReference>
<reference evidence="12 13" key="1">
    <citation type="submission" date="2016-07" db="EMBL/GenBank/DDBJ databases">
        <title>Pervasive Adenine N6-methylation of Active Genes in Fungi.</title>
        <authorList>
            <consortium name="DOE Joint Genome Institute"/>
            <person name="Mondo S.J."/>
            <person name="Dannebaum R.O."/>
            <person name="Kuo R.C."/>
            <person name="Labutti K."/>
            <person name="Haridas S."/>
            <person name="Kuo A."/>
            <person name="Salamov A."/>
            <person name="Ahrendt S.R."/>
            <person name="Lipzen A."/>
            <person name="Sullivan W."/>
            <person name="Andreopoulos W.B."/>
            <person name="Clum A."/>
            <person name="Lindquist E."/>
            <person name="Daum C."/>
            <person name="Ramamoorthy G.K."/>
            <person name="Gryganskyi A."/>
            <person name="Culley D."/>
            <person name="Magnuson J.K."/>
            <person name="James T.Y."/>
            <person name="O'Malley M.A."/>
            <person name="Stajich J.E."/>
            <person name="Spatafora J.W."/>
            <person name="Visel A."/>
            <person name="Grigoriev I.V."/>
        </authorList>
    </citation>
    <scope>NUCLEOTIDE SEQUENCE [LARGE SCALE GENOMIC DNA]</scope>
    <source>
        <strain evidence="12 13">NRRL 3301</strain>
    </source>
</reference>
<dbReference type="Pfam" id="PF02200">
    <property type="entry name" value="STE"/>
    <property type="match status" value="1"/>
</dbReference>
<dbReference type="SUPFAM" id="SSF57667">
    <property type="entry name" value="beta-beta-alpha zinc fingers"/>
    <property type="match status" value="1"/>
</dbReference>
<dbReference type="AlphaFoldDB" id="A0A1X2GXJ9"/>
<dbReference type="InterPro" id="IPR003120">
    <property type="entry name" value="Ste12"/>
</dbReference>
<evidence type="ECO:0000256" key="2">
    <source>
        <dbReference type="ARBA" id="ARBA00022723"/>
    </source>
</evidence>
<name>A0A1X2GXJ9_9FUNG</name>
<sequence>MDHDKRNSMDDPKPFLPLPTNENKDHRMQQIDRLKTFLATAPCHWPSDPDADPIKRYTLPTGEIISCVRWDDDYYISGTDIVRCLVFRFHAFGRPVENIKKFEEGIFSDLRNLKPGNDARLEEPKSKFLDLLYKNNCIRTQKKQKVFHWYAVPHDRLFLDALERDLKREKLGIEATSSALAQPATNTNLDSTQAIVDEFRKHLLHELGWHPGASRPATPTSPLPCQDDLDPSLSADLSPSRRTSASSLPGRASTLFGHLSLFEGSPTYKQRRRRSHDNVSEKRQGCCCHRHHGAAPHHHPYSHAQHPPPVEAPSPAPIDNSAASRYYTCPMYSCRKIFKRLEHMKRHLRTHTMERPYLCPTCGKRFSRSDNLAQHKKTHRRHLPPYGPSSANSSPGVTPSVLPSRKLKVQKCSVPATTDGACDEDDFQQFSPSSCSSTLLSSPLYSSLHASPVLSPLHPLPHSPMLKTDPTSLFWNGPGLHSAPPISVTPCHESLTITSAFHPSTSVSSANSPIASSTSSIASPMPPQLVIKTEMASPYLGTYPTPSTPSSGDGFLSATASPHVSYWDFTASSSAFASPQLHHMDLLSTTHSTPLSAFASPTFVDPIDYTFQDQPILPLHPFMTYH</sequence>
<keyword evidence="3 9" id="KW-0863">Zinc-finger</keyword>
<evidence type="ECO:0000256" key="4">
    <source>
        <dbReference type="ARBA" id="ARBA00022833"/>
    </source>
</evidence>
<keyword evidence="7" id="KW-0539">Nucleus</keyword>
<keyword evidence="5" id="KW-0805">Transcription regulation</keyword>